<protein>
    <recommendedName>
        <fullName evidence="3">Antitoxin</fullName>
    </recommendedName>
</protein>
<keyword evidence="2" id="KW-1185">Reference proteome</keyword>
<evidence type="ECO:0008006" key="3">
    <source>
        <dbReference type="Google" id="ProtNLM"/>
    </source>
</evidence>
<accession>A0A8J3LK62</accession>
<dbReference type="Proteomes" id="UP000660339">
    <property type="component" value="Unassembled WGS sequence"/>
</dbReference>
<reference evidence="1" key="1">
    <citation type="submission" date="2021-01" db="EMBL/GenBank/DDBJ databases">
        <title>Whole genome shotgun sequence of Catellatospora methionotrophica NBRC 14553.</title>
        <authorList>
            <person name="Komaki H."/>
            <person name="Tamura T."/>
        </authorList>
    </citation>
    <scope>NUCLEOTIDE SEQUENCE</scope>
    <source>
        <strain evidence="1">NBRC 14553</strain>
    </source>
</reference>
<gene>
    <name evidence="1" type="ORF">Cme02nite_54560</name>
</gene>
<dbReference type="RefSeq" id="WP_166380828.1">
    <property type="nucleotide sequence ID" value="NZ_BAAATT010000030.1"/>
</dbReference>
<comment type="caution">
    <text evidence="1">The sequence shown here is derived from an EMBL/GenBank/DDBJ whole genome shotgun (WGS) entry which is preliminary data.</text>
</comment>
<evidence type="ECO:0000313" key="2">
    <source>
        <dbReference type="Proteomes" id="UP000660339"/>
    </source>
</evidence>
<proteinExistence type="predicted"/>
<organism evidence="1 2">
    <name type="scientific">Catellatospora methionotrophica</name>
    <dbReference type="NCBI Taxonomy" id="121620"/>
    <lineage>
        <taxon>Bacteria</taxon>
        <taxon>Bacillati</taxon>
        <taxon>Actinomycetota</taxon>
        <taxon>Actinomycetes</taxon>
        <taxon>Micromonosporales</taxon>
        <taxon>Micromonosporaceae</taxon>
        <taxon>Catellatospora</taxon>
    </lineage>
</organism>
<dbReference type="AlphaFoldDB" id="A0A8J3LK62"/>
<evidence type="ECO:0000313" key="1">
    <source>
        <dbReference type="EMBL" id="GIG17124.1"/>
    </source>
</evidence>
<sequence>MSTERTGTDRTSVSLPVDLAEYARSKGNASQYIAGLIEHDKKKAEETEALHAMFERHGYTGDHAVTADGIAKMGGRLRDLEARRAAARLRRAA</sequence>
<name>A0A8J3LK62_9ACTN</name>
<dbReference type="EMBL" id="BONJ01000030">
    <property type="protein sequence ID" value="GIG17124.1"/>
    <property type="molecule type" value="Genomic_DNA"/>
</dbReference>